<feature type="coiled-coil region" evidence="5">
    <location>
        <begin position="378"/>
        <end position="405"/>
    </location>
</feature>
<evidence type="ECO:0000313" key="10">
    <source>
        <dbReference type="Proteomes" id="UP000320176"/>
    </source>
</evidence>
<gene>
    <name evidence="9" type="ORF">Pla52n_20760</name>
</gene>
<accession>A0A5C6B214</accession>
<dbReference type="InterPro" id="IPR011444">
    <property type="entry name" value="DUF1549"/>
</dbReference>
<dbReference type="InterPro" id="IPR011429">
    <property type="entry name" value="Cyt_c_Planctomycete-type"/>
</dbReference>
<organism evidence="9 10">
    <name type="scientific">Stieleria varia</name>
    <dbReference type="NCBI Taxonomy" id="2528005"/>
    <lineage>
        <taxon>Bacteria</taxon>
        <taxon>Pseudomonadati</taxon>
        <taxon>Planctomycetota</taxon>
        <taxon>Planctomycetia</taxon>
        <taxon>Pirellulales</taxon>
        <taxon>Pirellulaceae</taxon>
        <taxon>Stieleria</taxon>
    </lineage>
</organism>
<keyword evidence="1 4" id="KW-0349">Heme</keyword>
<dbReference type="PANTHER" id="PTHR35889:SF3">
    <property type="entry name" value="F-BOX DOMAIN-CONTAINING PROTEIN"/>
    <property type="match status" value="1"/>
</dbReference>
<dbReference type="AlphaFoldDB" id="A0A5C6B214"/>
<evidence type="ECO:0000259" key="8">
    <source>
        <dbReference type="PROSITE" id="PS51007"/>
    </source>
</evidence>
<keyword evidence="10" id="KW-1185">Reference proteome</keyword>
<evidence type="ECO:0000256" key="7">
    <source>
        <dbReference type="SAM" id="SignalP"/>
    </source>
</evidence>
<dbReference type="Proteomes" id="UP000320176">
    <property type="component" value="Unassembled WGS sequence"/>
</dbReference>
<dbReference type="SUPFAM" id="SSF46626">
    <property type="entry name" value="Cytochrome c"/>
    <property type="match status" value="1"/>
</dbReference>
<dbReference type="InterPro" id="IPR009056">
    <property type="entry name" value="Cyt_c-like_dom"/>
</dbReference>
<dbReference type="InterPro" id="IPR022655">
    <property type="entry name" value="DUF1553"/>
</dbReference>
<feature type="signal peptide" evidence="7">
    <location>
        <begin position="1"/>
        <end position="21"/>
    </location>
</feature>
<keyword evidence="7" id="KW-0732">Signal</keyword>
<keyword evidence="3 4" id="KW-0408">Iron</keyword>
<dbReference type="GO" id="GO:0009055">
    <property type="term" value="F:electron transfer activity"/>
    <property type="evidence" value="ECO:0007669"/>
    <property type="project" value="InterPro"/>
</dbReference>
<evidence type="ECO:0000256" key="3">
    <source>
        <dbReference type="ARBA" id="ARBA00023004"/>
    </source>
</evidence>
<feature type="region of interest" description="Disordered" evidence="6">
    <location>
        <begin position="126"/>
        <end position="146"/>
    </location>
</feature>
<dbReference type="Pfam" id="PF07587">
    <property type="entry name" value="PSD1"/>
    <property type="match status" value="1"/>
</dbReference>
<proteinExistence type="predicted"/>
<evidence type="ECO:0000256" key="2">
    <source>
        <dbReference type="ARBA" id="ARBA00022723"/>
    </source>
</evidence>
<feature type="chain" id="PRO_5022673995" evidence="7">
    <location>
        <begin position="22"/>
        <end position="1018"/>
    </location>
</feature>
<evidence type="ECO:0000256" key="4">
    <source>
        <dbReference type="PROSITE-ProRule" id="PRU00433"/>
    </source>
</evidence>
<comment type="caution">
    <text evidence="9">The sequence shown here is derived from an EMBL/GenBank/DDBJ whole genome shotgun (WGS) entry which is preliminary data.</text>
</comment>
<dbReference type="InterPro" id="IPR036909">
    <property type="entry name" value="Cyt_c-like_dom_sf"/>
</dbReference>
<dbReference type="Pfam" id="PF07583">
    <property type="entry name" value="PSCyt2"/>
    <property type="match status" value="1"/>
</dbReference>
<reference evidence="9 10" key="1">
    <citation type="submission" date="2019-02" db="EMBL/GenBank/DDBJ databases">
        <title>Deep-cultivation of Planctomycetes and their phenomic and genomic characterization uncovers novel biology.</title>
        <authorList>
            <person name="Wiegand S."/>
            <person name="Jogler M."/>
            <person name="Boedeker C."/>
            <person name="Pinto D."/>
            <person name="Vollmers J."/>
            <person name="Rivas-Marin E."/>
            <person name="Kohn T."/>
            <person name="Peeters S.H."/>
            <person name="Heuer A."/>
            <person name="Rast P."/>
            <person name="Oberbeckmann S."/>
            <person name="Bunk B."/>
            <person name="Jeske O."/>
            <person name="Meyerdierks A."/>
            <person name="Storesund J.E."/>
            <person name="Kallscheuer N."/>
            <person name="Luecker S."/>
            <person name="Lage O.M."/>
            <person name="Pohl T."/>
            <person name="Merkel B.J."/>
            <person name="Hornburger P."/>
            <person name="Mueller R.-W."/>
            <person name="Bruemmer F."/>
            <person name="Labrenz M."/>
            <person name="Spormann A.M."/>
            <person name="Op Den Camp H."/>
            <person name="Overmann J."/>
            <person name="Amann R."/>
            <person name="Jetten M.S.M."/>
            <person name="Mascher T."/>
            <person name="Medema M.H."/>
            <person name="Devos D.P."/>
            <person name="Kaster A.-K."/>
            <person name="Ovreas L."/>
            <person name="Rohde M."/>
            <person name="Galperin M.Y."/>
            <person name="Jogler C."/>
        </authorList>
    </citation>
    <scope>NUCLEOTIDE SEQUENCE [LARGE SCALE GENOMIC DNA]</scope>
    <source>
        <strain evidence="9 10">Pla52n</strain>
    </source>
</reference>
<evidence type="ECO:0000256" key="1">
    <source>
        <dbReference type="ARBA" id="ARBA00022617"/>
    </source>
</evidence>
<sequence precursor="true">MMRCVALLPGLVIAIAASVVAGEIDFHRDVQPLLRRHCDRCHGASQQEGGLTLADAQGLLGVAESDETIVVPGQPDQSLLIARLTDSDFGDRMPLDGEPLTKSEVQVLRSWIHQGADVPKDWGTTGHWAYETPQRPDVPATDSNWTRNPIDQFVLSRLGQAGLSPSPDASPETLARRVSLALTGLPATPEQLRDLADDPSDENYEALVDELLGSPAFGQHWARHWLDLARYADSNGFQADQLRDAWAYRDWVVDAFANDMPFDEFVTQQIAGDLLPDANASTRIATGFHRTPTCNVEAGVHPEANRVEQVFDRVNTTATVFLGSTIECAQCHDHKYDPFTQQDYYRLFAYFNNTPLEVEKQSGVQFDFVGPKMDLPLASEQESELVSLRQQLTELKKQHDSINTDEQFRQWQQSTRQALASGRAEWITPRPSFTSSGDEAAEILDDQSVLISGGLPGSTVYRFEYANVAQPVIGIRLEALRHDDLPGGGPGRGDAERTNFVLHELELNVQTAEDLRSVELGSATASFSQPKYEVANAVDGKTGTGWAIAPQFKKEHWAEFHTIDPVAPDPDARLVITLDQRFGRGRVIGRPRISLLVGSPETADLPDQIAQYLMSEGPLKPGELKKLRAHFDGQNPAVQQLQRRITATENAIDKMAPPTTLVMVEEPEPRETFVMLRGDYLSPGDPVSPGTPASLHPLDDDMPANRLGLARWLVDRDNPLLARVTVNRLWAQVFGRGIVVTEEDFGTQSEPPSHPQLLDFLALELQDEWSIKQVLKTIVLSSTFRQSSSMTSQQLQQDPDNVWLSRGPRYRLPAETIRDNALAISGLLSLQSGGPPIMPYQPDGIWRAVGRNQPTWKAADDADRYRRGLYVVWKRSAPYPSFVTFDAPDRASCTVKRPRTNTPLQALVLLNDHAYAEAAVALAQRVLRETDTDNVDDIARYAFSLATGRWANDQQVRVLVGLYRTERQRLTEQPDEVKQRLSVLPKTFRDEQFDAIEVAAWYSVASALLNLDETITLN</sequence>
<dbReference type="RefSeq" id="WP_231741877.1">
    <property type="nucleotide sequence ID" value="NZ_CP151726.1"/>
</dbReference>
<keyword evidence="5" id="KW-0175">Coiled coil</keyword>
<evidence type="ECO:0000256" key="6">
    <source>
        <dbReference type="SAM" id="MobiDB-lite"/>
    </source>
</evidence>
<keyword evidence="2 4" id="KW-0479">Metal-binding</keyword>
<dbReference type="EMBL" id="SJPN01000002">
    <property type="protein sequence ID" value="TWU06355.1"/>
    <property type="molecule type" value="Genomic_DNA"/>
</dbReference>
<protein>
    <submittedName>
        <fullName evidence="9">Planctomycete cytochrome C</fullName>
    </submittedName>
</protein>
<dbReference type="Pfam" id="PF07635">
    <property type="entry name" value="PSCyt1"/>
    <property type="match status" value="1"/>
</dbReference>
<dbReference type="PROSITE" id="PS51007">
    <property type="entry name" value="CYTC"/>
    <property type="match status" value="1"/>
</dbReference>
<evidence type="ECO:0000313" key="9">
    <source>
        <dbReference type="EMBL" id="TWU06355.1"/>
    </source>
</evidence>
<evidence type="ECO:0000256" key="5">
    <source>
        <dbReference type="SAM" id="Coils"/>
    </source>
</evidence>
<dbReference type="GO" id="GO:0020037">
    <property type="term" value="F:heme binding"/>
    <property type="evidence" value="ECO:0007669"/>
    <property type="project" value="InterPro"/>
</dbReference>
<name>A0A5C6B214_9BACT</name>
<dbReference type="PANTHER" id="PTHR35889">
    <property type="entry name" value="CYCLOINULO-OLIGOSACCHARIDE FRUCTANOTRANSFERASE-RELATED"/>
    <property type="match status" value="1"/>
</dbReference>
<feature type="domain" description="Cytochrome c" evidence="8">
    <location>
        <begin position="17"/>
        <end position="116"/>
    </location>
</feature>
<dbReference type="GO" id="GO:0046872">
    <property type="term" value="F:metal ion binding"/>
    <property type="evidence" value="ECO:0007669"/>
    <property type="project" value="UniProtKB-KW"/>
</dbReference>